<evidence type="ECO:0000256" key="8">
    <source>
        <dbReference type="ARBA" id="ARBA00023163"/>
    </source>
</evidence>
<dbReference type="GO" id="GO:0003677">
    <property type="term" value="F:DNA binding"/>
    <property type="evidence" value="ECO:0007669"/>
    <property type="project" value="UniProtKB-KW"/>
</dbReference>
<keyword evidence="8" id="KW-0804">Transcription</keyword>
<evidence type="ECO:0000256" key="9">
    <source>
        <dbReference type="ARBA" id="ARBA00023242"/>
    </source>
</evidence>
<dbReference type="InterPro" id="IPR050888">
    <property type="entry name" value="ZnF_C2H2-type_TF"/>
</dbReference>
<reference evidence="10" key="1">
    <citation type="submission" date="2020-11" db="EMBL/GenBank/DDBJ databases">
        <authorList>
            <person name="Tran Van P."/>
        </authorList>
    </citation>
    <scope>NUCLEOTIDE SEQUENCE</scope>
</reference>
<sequence>MNVSSLTQWKPDWYQRSAQNFVDQIYTLREEISEEIILKILGFFMSSLNIIAGECSCLSKASSNAALKDDDAVEHAEFKYEVSPASVIQNLSTELEGGNKELLHEQEESPIEFREEPPKPKVKKKQAAAGAVKAETGQSKKEYACETCGERFRSRTNLFTHRMRLHRSAIQCSFCGQYVLTHLVDAHMAKHADDPEVKCNECGKTFKGKRDLTNHYQRNHKPENWVVCDMCGKSVYKFFMKAHLESHKFKDPNFVPPEDYRCKLCGTPFASDTRLALHMKTVHKPPDLICSHCGKAFKYKRQFVEHEAMHTGTVLYTCDQCGEGFVKAVKLKIHKRKHDNIRPHQCNYCEKAFFDKFALVQHLTCHTGERPFVCKYCGLSYTASGSLHTHIRIKHKWDGKQYDAQRRKRAKQRCQEDSAMLLSGLHDNDGTHI</sequence>
<dbReference type="PANTHER" id="PTHR24406">
    <property type="entry name" value="TRANSCRIPTIONAL REPRESSOR CTCFL-RELATED"/>
    <property type="match status" value="1"/>
</dbReference>
<dbReference type="AlphaFoldDB" id="A0A7R8W9J9"/>
<dbReference type="OrthoDB" id="3437960at2759"/>
<accession>A0A7R8W9J9</accession>
<dbReference type="SUPFAM" id="SSF57667">
    <property type="entry name" value="beta-beta-alpha zinc fingers"/>
    <property type="match status" value="5"/>
</dbReference>
<evidence type="ECO:0000256" key="1">
    <source>
        <dbReference type="ARBA" id="ARBA00004123"/>
    </source>
</evidence>
<name>A0A7R8W9J9_9CRUS</name>
<dbReference type="Pfam" id="PF16622">
    <property type="entry name" value="zf-C2H2_11"/>
    <property type="match status" value="1"/>
</dbReference>
<evidence type="ECO:0000256" key="7">
    <source>
        <dbReference type="ARBA" id="ARBA00023125"/>
    </source>
</evidence>
<dbReference type="InterPro" id="IPR036236">
    <property type="entry name" value="Znf_C2H2_sf"/>
</dbReference>
<evidence type="ECO:0000256" key="3">
    <source>
        <dbReference type="ARBA" id="ARBA00022737"/>
    </source>
</evidence>
<organism evidence="10">
    <name type="scientific">Cyprideis torosa</name>
    <dbReference type="NCBI Taxonomy" id="163714"/>
    <lineage>
        <taxon>Eukaryota</taxon>
        <taxon>Metazoa</taxon>
        <taxon>Ecdysozoa</taxon>
        <taxon>Arthropoda</taxon>
        <taxon>Crustacea</taxon>
        <taxon>Oligostraca</taxon>
        <taxon>Ostracoda</taxon>
        <taxon>Podocopa</taxon>
        <taxon>Podocopida</taxon>
        <taxon>Cytherocopina</taxon>
        <taxon>Cytheroidea</taxon>
        <taxon>Cytherideidae</taxon>
        <taxon>Cyprideis</taxon>
    </lineage>
</organism>
<protein>
    <submittedName>
        <fullName evidence="10">Uncharacterized protein</fullName>
    </submittedName>
</protein>
<comment type="subcellular location">
    <subcellularLocation>
        <location evidence="1">Nucleus</location>
    </subcellularLocation>
</comment>
<keyword evidence="3" id="KW-0677">Repeat</keyword>
<evidence type="ECO:0000256" key="5">
    <source>
        <dbReference type="ARBA" id="ARBA00022833"/>
    </source>
</evidence>
<keyword evidence="7" id="KW-0238">DNA-binding</keyword>
<evidence type="ECO:0000313" key="10">
    <source>
        <dbReference type="EMBL" id="CAD7226298.1"/>
    </source>
</evidence>
<keyword evidence="5" id="KW-0862">Zinc</keyword>
<keyword evidence="9" id="KW-0539">Nucleus</keyword>
<dbReference type="Pfam" id="PF00096">
    <property type="entry name" value="zf-C2H2"/>
    <property type="match status" value="5"/>
</dbReference>
<dbReference type="PROSITE" id="PS50157">
    <property type="entry name" value="ZINC_FINGER_C2H2_2"/>
    <property type="match status" value="7"/>
</dbReference>
<dbReference type="FunFam" id="3.30.160.60:FF:000110">
    <property type="entry name" value="Zinc finger protein-like"/>
    <property type="match status" value="1"/>
</dbReference>
<keyword evidence="2" id="KW-0479">Metal-binding</keyword>
<evidence type="ECO:0000256" key="4">
    <source>
        <dbReference type="ARBA" id="ARBA00022771"/>
    </source>
</evidence>
<dbReference type="GO" id="GO:0005634">
    <property type="term" value="C:nucleus"/>
    <property type="evidence" value="ECO:0007669"/>
    <property type="project" value="UniProtKB-SubCell"/>
</dbReference>
<dbReference type="GO" id="GO:0008270">
    <property type="term" value="F:zinc ion binding"/>
    <property type="evidence" value="ECO:0007669"/>
    <property type="project" value="UniProtKB-KW"/>
</dbReference>
<dbReference type="PROSITE" id="PS00028">
    <property type="entry name" value="ZINC_FINGER_C2H2_1"/>
    <property type="match status" value="7"/>
</dbReference>
<keyword evidence="4" id="KW-0863">Zinc-finger</keyword>
<dbReference type="InterPro" id="IPR013087">
    <property type="entry name" value="Znf_C2H2_type"/>
</dbReference>
<dbReference type="SMART" id="SM00355">
    <property type="entry name" value="ZnF_C2H2"/>
    <property type="match status" value="9"/>
</dbReference>
<proteinExistence type="predicted"/>
<dbReference type="Gene3D" id="3.30.160.60">
    <property type="entry name" value="Classic Zinc Finger"/>
    <property type="match status" value="7"/>
</dbReference>
<evidence type="ECO:0000256" key="6">
    <source>
        <dbReference type="ARBA" id="ARBA00023015"/>
    </source>
</evidence>
<gene>
    <name evidence="10" type="ORF">CTOB1V02_LOCUS4219</name>
</gene>
<keyword evidence="6" id="KW-0805">Transcription regulation</keyword>
<dbReference type="InterPro" id="IPR041697">
    <property type="entry name" value="Znf-C2H2_11"/>
</dbReference>
<dbReference type="EMBL" id="OB660798">
    <property type="protein sequence ID" value="CAD7226298.1"/>
    <property type="molecule type" value="Genomic_DNA"/>
</dbReference>
<evidence type="ECO:0000256" key="2">
    <source>
        <dbReference type="ARBA" id="ARBA00022723"/>
    </source>
</evidence>